<keyword evidence="2" id="KW-1185">Reference proteome</keyword>
<accession>A0A3A1YLM7</accession>
<evidence type="ECO:0000313" key="2">
    <source>
        <dbReference type="Proteomes" id="UP000265964"/>
    </source>
</evidence>
<dbReference type="OrthoDB" id="9953015at2"/>
<name>A0A3A1YLM7_9GAMM</name>
<dbReference type="EMBL" id="NRJF01000018">
    <property type="protein sequence ID" value="RIY38565.1"/>
    <property type="molecule type" value="Genomic_DNA"/>
</dbReference>
<protein>
    <submittedName>
        <fullName evidence="1">Uncharacterized protein</fullName>
    </submittedName>
</protein>
<organism evidence="1 2">
    <name type="scientific">Psittacicella gerlachiana</name>
    <dbReference type="NCBI Taxonomy" id="2028574"/>
    <lineage>
        <taxon>Bacteria</taxon>
        <taxon>Pseudomonadati</taxon>
        <taxon>Pseudomonadota</taxon>
        <taxon>Gammaproteobacteria</taxon>
        <taxon>Pasteurellales</taxon>
        <taxon>Psittacicellaceae</taxon>
        <taxon>Psittacicella</taxon>
    </lineage>
</organism>
<reference evidence="1 2" key="1">
    <citation type="submission" date="2017-08" db="EMBL/GenBank/DDBJ databases">
        <title>Reclassification of Bisgaard taxon 37 and 44.</title>
        <authorList>
            <person name="Christensen H."/>
        </authorList>
    </citation>
    <scope>NUCLEOTIDE SEQUENCE [LARGE SCALE GENOMIC DNA]</scope>
    <source>
        <strain evidence="1 2">EEAB3T1</strain>
    </source>
</reference>
<dbReference type="Proteomes" id="UP000265964">
    <property type="component" value="Unassembled WGS sequence"/>
</dbReference>
<sequence length="99" mass="11515">MQQEKIIHRNYRCALLACLILITAVFSSVQHVQAQQRLHDVSMLLNKQKHTSLKTPVIQARTLKNSLQVKPVILYFPQQQREESRELTYLTYSIVRAAP</sequence>
<dbReference type="AlphaFoldDB" id="A0A3A1YLM7"/>
<comment type="caution">
    <text evidence="1">The sequence shown here is derived from an EMBL/GenBank/DDBJ whole genome shotgun (WGS) entry which is preliminary data.</text>
</comment>
<dbReference type="RefSeq" id="WP_119534041.1">
    <property type="nucleotide sequence ID" value="NZ_NRJF01000018.1"/>
</dbReference>
<proteinExistence type="predicted"/>
<gene>
    <name evidence="1" type="ORF">CKF59_00570</name>
</gene>
<evidence type="ECO:0000313" key="1">
    <source>
        <dbReference type="EMBL" id="RIY38565.1"/>
    </source>
</evidence>